<dbReference type="InterPro" id="IPR036397">
    <property type="entry name" value="RNaseH_sf"/>
</dbReference>
<dbReference type="EMBL" id="BJCK01000011">
    <property type="protein sequence ID" value="GCL57941.1"/>
    <property type="molecule type" value="Genomic_DNA"/>
</dbReference>
<keyword evidence="1" id="KW-1133">Transmembrane helix</keyword>
<reference evidence="3 4" key="1">
    <citation type="submission" date="2019-02" db="EMBL/GenBank/DDBJ databases">
        <title>Draft genome sequence of Arthrospira platensis NIES-3807.</title>
        <authorList>
            <person name="Yamaguchi H."/>
            <person name="Suzuki S."/>
            <person name="Kawachi M."/>
        </authorList>
    </citation>
    <scope>NUCLEOTIDE SEQUENCE [LARGE SCALE GENOMIC DNA]</scope>
    <source>
        <strain evidence="3 4">NIES-3807</strain>
    </source>
</reference>
<dbReference type="GO" id="GO:0003676">
    <property type="term" value="F:nucleic acid binding"/>
    <property type="evidence" value="ECO:0007669"/>
    <property type="project" value="InterPro"/>
</dbReference>
<protein>
    <submittedName>
        <fullName evidence="3">Transposase</fullName>
    </submittedName>
</protein>
<gene>
    <name evidence="3" type="ORF">NIES3807_11020</name>
</gene>
<dbReference type="PANTHER" id="PTHR46564">
    <property type="entry name" value="TRANSPOSASE"/>
    <property type="match status" value="1"/>
</dbReference>
<comment type="caution">
    <text evidence="3">The sequence shown here is derived from an EMBL/GenBank/DDBJ whole genome shotgun (WGS) entry which is preliminary data.</text>
</comment>
<name>A0AAD3AXP4_MICAE</name>
<dbReference type="Gene3D" id="3.30.420.10">
    <property type="entry name" value="Ribonuclease H-like superfamily/Ribonuclease H"/>
    <property type="match status" value="1"/>
</dbReference>
<dbReference type="InterPro" id="IPR038717">
    <property type="entry name" value="Tc1-like_DDE_dom"/>
</dbReference>
<evidence type="ECO:0000259" key="2">
    <source>
        <dbReference type="Pfam" id="PF13358"/>
    </source>
</evidence>
<dbReference type="Pfam" id="PF13358">
    <property type="entry name" value="DDE_3"/>
    <property type="match status" value="1"/>
</dbReference>
<evidence type="ECO:0000313" key="3">
    <source>
        <dbReference type="EMBL" id="GCL57941.1"/>
    </source>
</evidence>
<organism evidence="3 4">
    <name type="scientific">Microcystis aeruginosa NIES-3807</name>
    <dbReference type="NCBI Taxonomy" id="2517785"/>
    <lineage>
        <taxon>Bacteria</taxon>
        <taxon>Bacillati</taxon>
        <taxon>Cyanobacteriota</taxon>
        <taxon>Cyanophyceae</taxon>
        <taxon>Oscillatoriophycideae</taxon>
        <taxon>Chroococcales</taxon>
        <taxon>Microcystaceae</taxon>
        <taxon>Microcystis</taxon>
    </lineage>
</organism>
<dbReference type="Proteomes" id="UP000441080">
    <property type="component" value="Unassembled WGS sequence"/>
</dbReference>
<dbReference type="AlphaFoldDB" id="A0AAD3AXP4"/>
<proteinExistence type="predicted"/>
<sequence>MSFSLSSLYTISFHLQNQILLIAGFYIAAIALKGLLALVQIVGSTKGIQFEAFIASVLVPLLWDGAYVIMDNAKIHQEEYIRPLIETAGAHLIFLPPYSPDFSPLENCWSKIKQILKTLEPRNYLELRQAVCGALSAITLKDIHGWFTHGCYCNSPFVDTSQSPLLTSFI</sequence>
<feature type="domain" description="Tc1-like transposase DDE" evidence="2">
    <location>
        <begin position="27"/>
        <end position="118"/>
    </location>
</feature>
<evidence type="ECO:0000256" key="1">
    <source>
        <dbReference type="SAM" id="Phobius"/>
    </source>
</evidence>
<accession>A0AAD3AXP4</accession>
<keyword evidence="1" id="KW-0472">Membrane</keyword>
<evidence type="ECO:0000313" key="4">
    <source>
        <dbReference type="Proteomes" id="UP000441080"/>
    </source>
</evidence>
<dbReference type="PANTHER" id="PTHR46564:SF1">
    <property type="entry name" value="TRANSPOSASE"/>
    <property type="match status" value="1"/>
</dbReference>
<feature type="transmembrane region" description="Helical" evidence="1">
    <location>
        <begin position="20"/>
        <end position="42"/>
    </location>
</feature>
<keyword evidence="1" id="KW-0812">Transmembrane</keyword>
<feature type="transmembrane region" description="Helical" evidence="1">
    <location>
        <begin position="48"/>
        <end position="70"/>
    </location>
</feature>